<comment type="caution">
    <text evidence="1">The sequence shown here is derived from an EMBL/GenBank/DDBJ whole genome shotgun (WGS) entry which is preliminary data.</text>
</comment>
<dbReference type="AlphaFoldDB" id="A0AAI9ZVW8"/>
<protein>
    <submittedName>
        <fullName evidence="1">Uncharacterized protein</fullName>
    </submittedName>
</protein>
<reference evidence="1" key="1">
    <citation type="submission" date="2021-06" db="EMBL/GenBank/DDBJ databases">
        <title>Comparative genomics, transcriptomics and evolutionary studies reveal genomic signatures of adaptation to plant cell wall in hemibiotrophic fungi.</title>
        <authorList>
            <consortium name="DOE Joint Genome Institute"/>
            <person name="Baroncelli R."/>
            <person name="Diaz J.F."/>
            <person name="Benocci T."/>
            <person name="Peng M."/>
            <person name="Battaglia E."/>
            <person name="Haridas S."/>
            <person name="Andreopoulos W."/>
            <person name="Labutti K."/>
            <person name="Pangilinan J."/>
            <person name="Floch G.L."/>
            <person name="Makela M.R."/>
            <person name="Henrissat B."/>
            <person name="Grigoriev I.V."/>
            <person name="Crouch J.A."/>
            <person name="De Vries R.P."/>
            <person name="Sukno S.A."/>
            <person name="Thon M.R."/>
        </authorList>
    </citation>
    <scope>NUCLEOTIDE SEQUENCE</scope>
    <source>
        <strain evidence="1">CBS 102054</strain>
    </source>
</reference>
<evidence type="ECO:0000313" key="1">
    <source>
        <dbReference type="EMBL" id="KAK1639185.1"/>
    </source>
</evidence>
<accession>A0AAI9ZVW8</accession>
<proteinExistence type="predicted"/>
<organism evidence="1 2">
    <name type="scientific">Colletotrichum phormii</name>
    <dbReference type="NCBI Taxonomy" id="359342"/>
    <lineage>
        <taxon>Eukaryota</taxon>
        <taxon>Fungi</taxon>
        <taxon>Dikarya</taxon>
        <taxon>Ascomycota</taxon>
        <taxon>Pezizomycotina</taxon>
        <taxon>Sordariomycetes</taxon>
        <taxon>Hypocreomycetidae</taxon>
        <taxon>Glomerellales</taxon>
        <taxon>Glomerellaceae</taxon>
        <taxon>Colletotrichum</taxon>
        <taxon>Colletotrichum acutatum species complex</taxon>
    </lineage>
</organism>
<dbReference type="GeneID" id="85467375"/>
<sequence length="174" mass="19243">MVKCKVPREKLGRTNVSATCSYCILLAPPPPPSLSLSPVIAFNINRRCPPPRPKSVWCLEHPFLPRVDHHIFSHSSPSVRSRRREAPLFSLLHNLTGLPGFHPHLVVLVLLTRSVPCFVFISNLPSPYPLPIPPHPCAMGGKIVFSEHRSSVVLESGHTQIRATVNWPGKHASA</sequence>
<dbReference type="RefSeq" id="XP_060447792.1">
    <property type="nucleotide sequence ID" value="XM_060582513.1"/>
</dbReference>
<dbReference type="Proteomes" id="UP001243989">
    <property type="component" value="Unassembled WGS sequence"/>
</dbReference>
<gene>
    <name evidence="1" type="ORF">BDP81DRAFT_198294</name>
</gene>
<keyword evidence="2" id="KW-1185">Reference proteome</keyword>
<evidence type="ECO:0000313" key="2">
    <source>
        <dbReference type="Proteomes" id="UP001243989"/>
    </source>
</evidence>
<name>A0AAI9ZVW8_9PEZI</name>
<dbReference type="EMBL" id="JAHMHQ010000006">
    <property type="protein sequence ID" value="KAK1639185.1"/>
    <property type="molecule type" value="Genomic_DNA"/>
</dbReference>